<gene>
    <name evidence="1" type="ORF">MSBRM_0141</name>
</gene>
<dbReference type="HOGENOM" id="CLU_3322913_0_0_2"/>
<reference evidence="1 2" key="1">
    <citation type="submission" date="2014-07" db="EMBL/GenBank/DDBJ databases">
        <title>Methanogenic archaea and the global carbon cycle.</title>
        <authorList>
            <person name="Henriksen J.R."/>
            <person name="Luke J."/>
            <person name="Reinhart S."/>
            <person name="Benedict M.N."/>
            <person name="Youngblut N.D."/>
            <person name="Metcalf M.E."/>
            <person name="Whitaker R.J."/>
            <person name="Metcalf W.W."/>
        </authorList>
    </citation>
    <scope>NUCLEOTIDE SEQUENCE [LARGE SCALE GENOMIC DNA]</scope>
    <source>
        <strain evidence="1 2">MS</strain>
    </source>
</reference>
<keyword evidence="2" id="KW-1185">Reference proteome</keyword>
<evidence type="ECO:0000313" key="1">
    <source>
        <dbReference type="EMBL" id="AKB53139.1"/>
    </source>
</evidence>
<dbReference type="KEGG" id="mby:MSBRM_0141"/>
<evidence type="ECO:0000313" key="2">
    <source>
        <dbReference type="Proteomes" id="UP000033033"/>
    </source>
</evidence>
<sequence length="38" mass="4334">MQKNNCLAQSISDSAWSSFVTKLDYKAEWFGKPILRIG</sequence>
<dbReference type="PATRIC" id="fig|1434108.4.peg.135"/>
<accession>A0A0E3QPI7</accession>
<protein>
    <submittedName>
        <fullName evidence="1">Mobile element protein</fullName>
    </submittedName>
</protein>
<dbReference type="Proteomes" id="UP000033033">
    <property type="component" value="Chromosome"/>
</dbReference>
<proteinExistence type="predicted"/>
<dbReference type="AlphaFoldDB" id="A0A0E3QPI7"/>
<name>A0A0E3QPI7_METBA</name>
<organism evidence="1 2">
    <name type="scientific">Methanosarcina barkeri MS</name>
    <dbReference type="NCBI Taxonomy" id="1434108"/>
    <lineage>
        <taxon>Archaea</taxon>
        <taxon>Methanobacteriati</taxon>
        <taxon>Methanobacteriota</taxon>
        <taxon>Stenosarchaea group</taxon>
        <taxon>Methanomicrobia</taxon>
        <taxon>Methanosarcinales</taxon>
        <taxon>Methanosarcinaceae</taxon>
        <taxon>Methanosarcina</taxon>
    </lineage>
</organism>
<dbReference type="EMBL" id="CP009528">
    <property type="protein sequence ID" value="AKB53139.1"/>
    <property type="molecule type" value="Genomic_DNA"/>
</dbReference>